<proteinExistence type="predicted"/>
<dbReference type="EnsemblMetazoa" id="ADIR009644-RA">
    <property type="protein sequence ID" value="ADIR009644-PA"/>
    <property type="gene ID" value="ADIR009644"/>
</dbReference>
<dbReference type="Proteomes" id="UP000075884">
    <property type="component" value="Unassembled WGS sequence"/>
</dbReference>
<dbReference type="AlphaFoldDB" id="A0A182NPQ9"/>
<name>A0A182NPQ9_9DIPT</name>
<reference evidence="2" key="1">
    <citation type="submission" date="2013-03" db="EMBL/GenBank/DDBJ databases">
        <title>The Genome Sequence of Anopheles dirus WRAIR2.</title>
        <authorList>
            <consortium name="The Broad Institute Genomics Platform"/>
            <person name="Neafsey D.E."/>
            <person name="Walton C."/>
            <person name="Walker B."/>
            <person name="Young S.K."/>
            <person name="Zeng Q."/>
            <person name="Gargeya S."/>
            <person name="Fitzgerald M."/>
            <person name="Haas B."/>
            <person name="Abouelleil A."/>
            <person name="Allen A.W."/>
            <person name="Alvarado L."/>
            <person name="Arachchi H.M."/>
            <person name="Berlin A.M."/>
            <person name="Chapman S.B."/>
            <person name="Gainer-Dewar J."/>
            <person name="Goldberg J."/>
            <person name="Griggs A."/>
            <person name="Gujja S."/>
            <person name="Hansen M."/>
            <person name="Howarth C."/>
            <person name="Imamovic A."/>
            <person name="Ireland A."/>
            <person name="Larimer J."/>
            <person name="McCowan C."/>
            <person name="Murphy C."/>
            <person name="Pearson M."/>
            <person name="Poon T.W."/>
            <person name="Priest M."/>
            <person name="Roberts A."/>
            <person name="Saif S."/>
            <person name="Shea T."/>
            <person name="Sisk P."/>
            <person name="Sykes S."/>
            <person name="Wortman J."/>
            <person name="Nusbaum C."/>
            <person name="Birren B."/>
        </authorList>
    </citation>
    <scope>NUCLEOTIDE SEQUENCE [LARGE SCALE GENOMIC DNA]</scope>
    <source>
        <strain evidence="2">WRAIR2</strain>
    </source>
</reference>
<evidence type="ECO:0000313" key="2">
    <source>
        <dbReference type="Proteomes" id="UP000075884"/>
    </source>
</evidence>
<protein>
    <submittedName>
        <fullName evidence="1">Uncharacterized protein</fullName>
    </submittedName>
</protein>
<evidence type="ECO:0000313" key="1">
    <source>
        <dbReference type="EnsemblMetazoa" id="ADIR009644-PA"/>
    </source>
</evidence>
<accession>A0A182NPQ9</accession>
<organism evidence="1 2">
    <name type="scientific">Anopheles dirus</name>
    <dbReference type="NCBI Taxonomy" id="7168"/>
    <lineage>
        <taxon>Eukaryota</taxon>
        <taxon>Metazoa</taxon>
        <taxon>Ecdysozoa</taxon>
        <taxon>Arthropoda</taxon>
        <taxon>Hexapoda</taxon>
        <taxon>Insecta</taxon>
        <taxon>Pterygota</taxon>
        <taxon>Neoptera</taxon>
        <taxon>Endopterygota</taxon>
        <taxon>Diptera</taxon>
        <taxon>Nematocera</taxon>
        <taxon>Culicoidea</taxon>
        <taxon>Culicidae</taxon>
        <taxon>Anophelinae</taxon>
        <taxon>Anopheles</taxon>
    </lineage>
</organism>
<reference evidence="1" key="2">
    <citation type="submission" date="2020-05" db="UniProtKB">
        <authorList>
            <consortium name="EnsemblMetazoa"/>
        </authorList>
    </citation>
    <scope>IDENTIFICATION</scope>
    <source>
        <strain evidence="1">WRAIR2</strain>
    </source>
</reference>
<keyword evidence="2" id="KW-1185">Reference proteome</keyword>
<sequence length="407" mass="46522">MSSEDLVRPGLTTPFSGNLPAIKCRLRKKVPKLTANDVRRARVLFYEAITSELYESGHENAALFVLHLIEYEDAYVAHTSNPSIEAQRLRQNVQLLNYLCDTLTEAECFRQERAFEREVTVLLAVARKLTPDREKRWLAHQFFLVALDRCADCGLADARVKIESLVRFYYVQLLCVDSGWLPALKMLELANAALEAAALEGADVDQWKTLDETPESLAVAINTWRFKANRELALEMFGQPRWMREQYIRDAYKTALKTESCLSYGEFLCIGRRYTEALEIYKEALQRAELDEDRPDLVCSAILGQAEVYDKVGQPVRRDALLQRVDLLTRSRAQSLCRANYHCQSIAAELQNELPTDGDRLKQMLEQLASAMRLRARAEFLRCLELMSAAVSTSDEALYRLGDMFDQ</sequence>
<dbReference type="VEuPathDB" id="VectorBase:ADIR009644"/>